<dbReference type="InterPro" id="IPR009057">
    <property type="entry name" value="Homeodomain-like_sf"/>
</dbReference>
<dbReference type="GeneID" id="95375867"/>
<keyword evidence="5" id="KW-0805">Transcription regulation</keyword>
<dbReference type="Pfam" id="PF17853">
    <property type="entry name" value="GGDEF_2"/>
    <property type="match status" value="1"/>
</dbReference>
<evidence type="ECO:0000256" key="4">
    <source>
        <dbReference type="ARBA" id="ARBA00023012"/>
    </source>
</evidence>
<evidence type="ECO:0000313" key="12">
    <source>
        <dbReference type="EMBL" id="QAV18676.1"/>
    </source>
</evidence>
<gene>
    <name evidence="11" type="ORF">M5X16_18150</name>
    <name evidence="12" type="ORF">PC41400_13700</name>
</gene>
<feature type="modified residue" description="4-aspartylphosphate" evidence="8">
    <location>
        <position position="54"/>
    </location>
</feature>
<dbReference type="InterPro" id="IPR001789">
    <property type="entry name" value="Sig_transdc_resp-reg_receiver"/>
</dbReference>
<evidence type="ECO:0000256" key="5">
    <source>
        <dbReference type="ARBA" id="ARBA00023015"/>
    </source>
</evidence>
<reference evidence="12 13" key="1">
    <citation type="submission" date="2018-01" db="EMBL/GenBank/DDBJ databases">
        <title>The whole genome sequencing and assembly of Paenibacillus chitinolyticus KCCM 41400 strain.</title>
        <authorList>
            <person name="Kim J.-Y."/>
            <person name="Park M.-K."/>
            <person name="Lee Y.-J."/>
            <person name="Yi H."/>
            <person name="Bahn Y.-S."/>
            <person name="Kim J.F."/>
            <person name="Lee D.-W."/>
        </authorList>
    </citation>
    <scope>NUCLEOTIDE SEQUENCE [LARGE SCALE GENOMIC DNA]</scope>
    <source>
        <strain evidence="12 13">KCCM 41400</strain>
    </source>
</reference>
<dbReference type="AlphaFoldDB" id="A0A410WW07"/>
<evidence type="ECO:0000259" key="9">
    <source>
        <dbReference type="PROSITE" id="PS01124"/>
    </source>
</evidence>
<keyword evidence="4" id="KW-0902">Two-component regulatory system</keyword>
<keyword evidence="6 12" id="KW-0238">DNA-binding</keyword>
<evidence type="ECO:0000256" key="6">
    <source>
        <dbReference type="ARBA" id="ARBA00023125"/>
    </source>
</evidence>
<dbReference type="InterPro" id="IPR018062">
    <property type="entry name" value="HTH_AraC-typ_CS"/>
</dbReference>
<reference evidence="11 14" key="2">
    <citation type="submission" date="2022-05" db="EMBL/GenBank/DDBJ databases">
        <title>Genome Sequencing of Bee-Associated Microbes.</title>
        <authorList>
            <person name="Dunlap C."/>
        </authorList>
    </citation>
    <scope>NUCLEOTIDE SEQUENCE [LARGE SCALE GENOMIC DNA]</scope>
    <source>
        <strain evidence="11 14">NRRL B-23120</strain>
    </source>
</reference>
<dbReference type="InterPro" id="IPR018060">
    <property type="entry name" value="HTH_AraC"/>
</dbReference>
<dbReference type="GO" id="GO:0005737">
    <property type="term" value="C:cytoplasm"/>
    <property type="evidence" value="ECO:0007669"/>
    <property type="project" value="UniProtKB-SubCell"/>
</dbReference>
<dbReference type="SUPFAM" id="SSF52172">
    <property type="entry name" value="CheY-like"/>
    <property type="match status" value="1"/>
</dbReference>
<sequence>MNVMIVEDEVRLRTSLVNNIPWEENGIEVIAQAASGTEALFLFERKKPDIVLLDVQMPEMDGLTLARKLREKDAFVKMIILSGHDNFGFAQKAIEAGVSQYLLKPAGDGEILEAVLSAAEQLRQELERWHSQAELQEKWSEHLPQLQSAFFQNLIGGKYALWEIRKISRDYLLDLDESMQYAVAVADVDPLGPGEPRYKSGDMPLLRFSLQCVAREFLQPHSCWVNTDASGYTLVLFAMPADDSPNDVMLRVHAAVVKLLSQAKECLKVTCSAGISGGTGGLTEISKLYAQAYQALQDRIVYGADIAVPYRDKPAAGSSVPLSPGLEKTLEIALETGDEDKAMDTLSELWDQAMEGTETAAGMHEALMYWTSLMIRLIHKQGWSVRDVAKDDYPYYRDVTMLSTKQQIRAWLERSVLHYTAYLQEQRKTTSHGVVKTILSIVEKEIESDITLHSVADRLYVNSSYLSRLFKQEMGVAFSTYVLERKMDRAKAALLEGAKVYDAARLVGYRDVSYFTKVFRKYWGVTPGEMKP</sequence>
<dbReference type="GO" id="GO:0000160">
    <property type="term" value="P:phosphorelay signal transduction system"/>
    <property type="evidence" value="ECO:0007669"/>
    <property type="project" value="UniProtKB-KW"/>
</dbReference>
<dbReference type="Gene3D" id="3.40.50.2300">
    <property type="match status" value="1"/>
</dbReference>
<dbReference type="PROSITE" id="PS00041">
    <property type="entry name" value="HTH_ARAC_FAMILY_1"/>
    <property type="match status" value="1"/>
</dbReference>
<dbReference type="Proteomes" id="UP001527202">
    <property type="component" value="Unassembled WGS sequence"/>
</dbReference>
<dbReference type="GO" id="GO:0043565">
    <property type="term" value="F:sequence-specific DNA binding"/>
    <property type="evidence" value="ECO:0007669"/>
    <property type="project" value="InterPro"/>
</dbReference>
<evidence type="ECO:0000256" key="8">
    <source>
        <dbReference type="PROSITE-ProRule" id="PRU00169"/>
    </source>
</evidence>
<dbReference type="Gene3D" id="1.10.10.60">
    <property type="entry name" value="Homeodomain-like"/>
    <property type="match status" value="2"/>
</dbReference>
<dbReference type="InterPro" id="IPR020449">
    <property type="entry name" value="Tscrpt_reg_AraC-type_HTH"/>
</dbReference>
<evidence type="ECO:0000256" key="1">
    <source>
        <dbReference type="ARBA" id="ARBA00004496"/>
    </source>
</evidence>
<dbReference type="PANTHER" id="PTHR42713:SF3">
    <property type="entry name" value="TRANSCRIPTIONAL REGULATORY PROTEIN HPTR"/>
    <property type="match status" value="1"/>
</dbReference>
<keyword evidence="7" id="KW-0804">Transcription</keyword>
<keyword evidence="2" id="KW-0963">Cytoplasm</keyword>
<dbReference type="InterPro" id="IPR011006">
    <property type="entry name" value="CheY-like_superfamily"/>
</dbReference>
<dbReference type="SMART" id="SM00342">
    <property type="entry name" value="HTH_ARAC"/>
    <property type="match status" value="1"/>
</dbReference>
<dbReference type="Pfam" id="PF00072">
    <property type="entry name" value="Response_reg"/>
    <property type="match status" value="1"/>
</dbReference>
<comment type="subcellular location">
    <subcellularLocation>
        <location evidence="1">Cytoplasm</location>
    </subcellularLocation>
</comment>
<name>A0A410WW07_9BACL</name>
<evidence type="ECO:0000256" key="7">
    <source>
        <dbReference type="ARBA" id="ARBA00023163"/>
    </source>
</evidence>
<dbReference type="SUPFAM" id="SSF46689">
    <property type="entry name" value="Homeodomain-like"/>
    <property type="match status" value="2"/>
</dbReference>
<dbReference type="GO" id="GO:0003700">
    <property type="term" value="F:DNA-binding transcription factor activity"/>
    <property type="evidence" value="ECO:0007669"/>
    <property type="project" value="InterPro"/>
</dbReference>
<feature type="domain" description="HTH araC/xylS-type" evidence="9">
    <location>
        <begin position="436"/>
        <end position="532"/>
    </location>
</feature>
<dbReference type="CDD" id="cd17536">
    <property type="entry name" value="REC_YesN-like"/>
    <property type="match status" value="1"/>
</dbReference>
<dbReference type="Pfam" id="PF12833">
    <property type="entry name" value="HTH_18"/>
    <property type="match status" value="1"/>
</dbReference>
<dbReference type="SMART" id="SM00448">
    <property type="entry name" value="REC"/>
    <property type="match status" value="1"/>
</dbReference>
<proteinExistence type="predicted"/>
<evidence type="ECO:0000256" key="3">
    <source>
        <dbReference type="ARBA" id="ARBA00022553"/>
    </source>
</evidence>
<evidence type="ECO:0000259" key="10">
    <source>
        <dbReference type="PROSITE" id="PS50110"/>
    </source>
</evidence>
<feature type="domain" description="Response regulatory" evidence="10">
    <location>
        <begin position="2"/>
        <end position="119"/>
    </location>
</feature>
<dbReference type="Proteomes" id="UP000288943">
    <property type="component" value="Chromosome"/>
</dbReference>
<evidence type="ECO:0000313" key="13">
    <source>
        <dbReference type="Proteomes" id="UP000288943"/>
    </source>
</evidence>
<organism evidence="12 13">
    <name type="scientific">Paenibacillus chitinolyticus</name>
    <dbReference type="NCBI Taxonomy" id="79263"/>
    <lineage>
        <taxon>Bacteria</taxon>
        <taxon>Bacillati</taxon>
        <taxon>Bacillota</taxon>
        <taxon>Bacilli</taxon>
        <taxon>Bacillales</taxon>
        <taxon>Paenibacillaceae</taxon>
        <taxon>Paenibacillus</taxon>
    </lineage>
</organism>
<dbReference type="EMBL" id="JAMDMJ010000023">
    <property type="protein sequence ID" value="MCY9597689.1"/>
    <property type="molecule type" value="Genomic_DNA"/>
</dbReference>
<dbReference type="RefSeq" id="WP_042227930.1">
    <property type="nucleotide sequence ID" value="NZ_CP026520.1"/>
</dbReference>
<dbReference type="PROSITE" id="PS01124">
    <property type="entry name" value="HTH_ARAC_FAMILY_2"/>
    <property type="match status" value="1"/>
</dbReference>
<dbReference type="InterPro" id="IPR051552">
    <property type="entry name" value="HptR"/>
</dbReference>
<dbReference type="InterPro" id="IPR041522">
    <property type="entry name" value="CdaR_GGDEF"/>
</dbReference>
<dbReference type="OrthoDB" id="2508795at2"/>
<keyword evidence="14" id="KW-1185">Reference proteome</keyword>
<protein>
    <submittedName>
        <fullName evidence="11 12">Response regulator</fullName>
    </submittedName>
</protein>
<dbReference type="KEGG" id="pchi:PC41400_13700"/>
<evidence type="ECO:0000313" key="14">
    <source>
        <dbReference type="Proteomes" id="UP001527202"/>
    </source>
</evidence>
<dbReference type="EMBL" id="CP026520">
    <property type="protein sequence ID" value="QAV18676.1"/>
    <property type="molecule type" value="Genomic_DNA"/>
</dbReference>
<dbReference type="PANTHER" id="PTHR42713">
    <property type="entry name" value="HISTIDINE KINASE-RELATED"/>
    <property type="match status" value="1"/>
</dbReference>
<keyword evidence="3 8" id="KW-0597">Phosphoprotein</keyword>
<dbReference type="PRINTS" id="PR00032">
    <property type="entry name" value="HTHARAC"/>
</dbReference>
<accession>A0A410WW07</accession>
<evidence type="ECO:0000256" key="2">
    <source>
        <dbReference type="ARBA" id="ARBA00022490"/>
    </source>
</evidence>
<evidence type="ECO:0000313" key="11">
    <source>
        <dbReference type="EMBL" id="MCY9597689.1"/>
    </source>
</evidence>
<dbReference type="PROSITE" id="PS50110">
    <property type="entry name" value="RESPONSE_REGULATORY"/>
    <property type="match status" value="1"/>
</dbReference>